<reference evidence="7 8" key="1">
    <citation type="submission" date="2019-02" db="EMBL/GenBank/DDBJ databases">
        <title>Bacterial novel species Mucilaginibacter sp. 17JY9-4 isolated from soil.</title>
        <authorList>
            <person name="Jung H.-Y."/>
        </authorList>
    </citation>
    <scope>NUCLEOTIDE SEQUENCE [LARGE SCALE GENOMIC DNA]</scope>
    <source>
        <strain evidence="7 8">17JY9-4</strain>
    </source>
</reference>
<keyword evidence="2 5" id="KW-0812">Transmembrane</keyword>
<feature type="transmembrane region" description="Helical" evidence="5">
    <location>
        <begin position="78"/>
        <end position="97"/>
    </location>
</feature>
<proteinExistence type="predicted"/>
<evidence type="ECO:0000256" key="4">
    <source>
        <dbReference type="ARBA" id="ARBA00023136"/>
    </source>
</evidence>
<dbReference type="InterPro" id="IPR011701">
    <property type="entry name" value="MFS"/>
</dbReference>
<dbReference type="RefSeq" id="WP_129876434.1">
    <property type="nucleotide sequence ID" value="NZ_SEWG01000003.1"/>
</dbReference>
<dbReference type="PANTHER" id="PTHR11662:SF285">
    <property type="entry name" value="HEXURONATE TRANSPORTER"/>
    <property type="match status" value="1"/>
</dbReference>
<dbReference type="InterPro" id="IPR050382">
    <property type="entry name" value="MFS_Na/Anion_cotransporter"/>
</dbReference>
<feature type="transmembrane region" description="Helical" evidence="5">
    <location>
        <begin position="163"/>
        <end position="186"/>
    </location>
</feature>
<name>A0A4Q5LNC5_9SPHI</name>
<feature type="transmembrane region" description="Helical" evidence="5">
    <location>
        <begin position="306"/>
        <end position="324"/>
    </location>
</feature>
<comment type="caution">
    <text evidence="7">The sequence shown here is derived from an EMBL/GenBank/DDBJ whole genome shotgun (WGS) entry which is preliminary data.</text>
</comment>
<feature type="transmembrane region" description="Helical" evidence="5">
    <location>
        <begin position="52"/>
        <end position="71"/>
    </location>
</feature>
<evidence type="ECO:0000313" key="7">
    <source>
        <dbReference type="EMBL" id="RYU90885.1"/>
    </source>
</evidence>
<gene>
    <name evidence="7" type="ORF">EWM62_09605</name>
</gene>
<keyword evidence="4 5" id="KW-0472">Membrane</keyword>
<dbReference type="CDD" id="cd17319">
    <property type="entry name" value="MFS_ExuT_GudP_like"/>
    <property type="match status" value="1"/>
</dbReference>
<dbReference type="GO" id="GO:0016020">
    <property type="term" value="C:membrane"/>
    <property type="evidence" value="ECO:0007669"/>
    <property type="project" value="UniProtKB-SubCell"/>
</dbReference>
<keyword evidence="8" id="KW-1185">Reference proteome</keyword>
<evidence type="ECO:0000256" key="2">
    <source>
        <dbReference type="ARBA" id="ARBA00022692"/>
    </source>
</evidence>
<dbReference type="GO" id="GO:0015134">
    <property type="term" value="F:hexuronate transmembrane transporter activity"/>
    <property type="evidence" value="ECO:0007669"/>
    <property type="project" value="TreeGrafter"/>
</dbReference>
<feature type="transmembrane region" description="Helical" evidence="5">
    <location>
        <begin position="273"/>
        <end position="294"/>
    </location>
</feature>
<dbReference type="InterPro" id="IPR000849">
    <property type="entry name" value="Sugar_P_transporter"/>
</dbReference>
<dbReference type="PANTHER" id="PTHR11662">
    <property type="entry name" value="SOLUTE CARRIER FAMILY 17"/>
    <property type="match status" value="1"/>
</dbReference>
<evidence type="ECO:0000259" key="6">
    <source>
        <dbReference type="PROSITE" id="PS50850"/>
    </source>
</evidence>
<dbReference type="Pfam" id="PF07690">
    <property type="entry name" value="MFS_1"/>
    <property type="match status" value="1"/>
</dbReference>
<accession>A0A4Q5LNC5</accession>
<keyword evidence="3 5" id="KW-1133">Transmembrane helix</keyword>
<dbReference type="SUPFAM" id="SSF103473">
    <property type="entry name" value="MFS general substrate transporter"/>
    <property type="match status" value="1"/>
</dbReference>
<dbReference type="Gene3D" id="1.20.1250.20">
    <property type="entry name" value="MFS general substrate transporter like domains"/>
    <property type="match status" value="2"/>
</dbReference>
<dbReference type="Proteomes" id="UP000293331">
    <property type="component" value="Unassembled WGS sequence"/>
</dbReference>
<dbReference type="PIRSF" id="PIRSF002808">
    <property type="entry name" value="Hexose_phosphate_transp"/>
    <property type="match status" value="1"/>
</dbReference>
<protein>
    <submittedName>
        <fullName evidence="7">MFS transporter</fullName>
    </submittedName>
</protein>
<dbReference type="EMBL" id="SEWG01000003">
    <property type="protein sequence ID" value="RYU90885.1"/>
    <property type="molecule type" value="Genomic_DNA"/>
</dbReference>
<feature type="domain" description="Major facilitator superfamily (MFS) profile" evidence="6">
    <location>
        <begin position="13"/>
        <end position="426"/>
    </location>
</feature>
<feature type="transmembrane region" description="Helical" evidence="5">
    <location>
        <begin position="399"/>
        <end position="421"/>
    </location>
</feature>
<dbReference type="AlphaFoldDB" id="A0A4Q5LNC5"/>
<sequence>MSDTRKTNYRWVVVALLFFATTINYLDRQVIGFLKPTLQKDFQWSEEDYSHMVIIFQTAYALGLLCFGGLIDKLGTKLGYTVSLIIWSVGAMLHGIVKSTFGFGLARTTLGLGESGNFPAAIKVVAEWFPKKERALATGIFNSGANIGAVVAPVMVPWILGIYGWQMAFIITGAIGFLWLIFWWIFYEIPSKHKKINGAEFEHIHSDIDEPAATDGPGEKVKWARLFGIRQTWVFVVGKFLTDPIWYFFLFWLPSYFASTFKLDLSKPTLPLVLIYTATTIGSIGGGYLSSRLIKSGMPIFRARKTAMFIFALCVVPIFAARYATNIWQAVGLISLAAAAHQAWSANIFTAASDVFPKRAVSSVVGIGGMAGSVGGIAFPFLIGWVLETYKEAGNITAGYNIIFSICACAYLVAWLIMHLLTPKMKVVKL</sequence>
<feature type="transmembrane region" description="Helical" evidence="5">
    <location>
        <begin position="232"/>
        <end position="253"/>
    </location>
</feature>
<evidence type="ECO:0000313" key="8">
    <source>
        <dbReference type="Proteomes" id="UP000293331"/>
    </source>
</evidence>
<dbReference type="InterPro" id="IPR036259">
    <property type="entry name" value="MFS_trans_sf"/>
</dbReference>
<organism evidence="7 8">
    <name type="scientific">Mucilaginibacter terrigena</name>
    <dbReference type="NCBI Taxonomy" id="2492395"/>
    <lineage>
        <taxon>Bacteria</taxon>
        <taxon>Pseudomonadati</taxon>
        <taxon>Bacteroidota</taxon>
        <taxon>Sphingobacteriia</taxon>
        <taxon>Sphingobacteriales</taxon>
        <taxon>Sphingobacteriaceae</taxon>
        <taxon>Mucilaginibacter</taxon>
    </lineage>
</organism>
<feature type="transmembrane region" description="Helical" evidence="5">
    <location>
        <begin position="364"/>
        <end position="387"/>
    </location>
</feature>
<evidence type="ECO:0000256" key="3">
    <source>
        <dbReference type="ARBA" id="ARBA00022989"/>
    </source>
</evidence>
<comment type="subcellular location">
    <subcellularLocation>
        <location evidence="1">Membrane</location>
        <topology evidence="1">Multi-pass membrane protein</topology>
    </subcellularLocation>
</comment>
<evidence type="ECO:0000256" key="5">
    <source>
        <dbReference type="SAM" id="Phobius"/>
    </source>
</evidence>
<dbReference type="PROSITE" id="PS50850">
    <property type="entry name" value="MFS"/>
    <property type="match status" value="1"/>
</dbReference>
<dbReference type="InterPro" id="IPR020846">
    <property type="entry name" value="MFS_dom"/>
</dbReference>
<evidence type="ECO:0000256" key="1">
    <source>
        <dbReference type="ARBA" id="ARBA00004141"/>
    </source>
</evidence>
<dbReference type="OrthoDB" id="9781156at2"/>